<dbReference type="Proteomes" id="UP000598775">
    <property type="component" value="Unassembled WGS sequence"/>
</dbReference>
<organism evidence="3 4">
    <name type="scientific">Subtercola lobariae</name>
    <dbReference type="NCBI Taxonomy" id="1588641"/>
    <lineage>
        <taxon>Bacteria</taxon>
        <taxon>Bacillati</taxon>
        <taxon>Actinomycetota</taxon>
        <taxon>Actinomycetes</taxon>
        <taxon>Micrococcales</taxon>
        <taxon>Microbacteriaceae</taxon>
        <taxon>Subtercola</taxon>
    </lineage>
</organism>
<reference evidence="3 4" key="1">
    <citation type="journal article" date="2014" name="Int. J. Syst. Evol. Microbiol.">
        <title>Complete genome sequence of Corynebacterium casei LMG S-19264T (=DSM 44701T), isolated from a smear-ripened cheese.</title>
        <authorList>
            <consortium name="US DOE Joint Genome Institute (JGI-PGF)"/>
            <person name="Walter F."/>
            <person name="Albersmeier A."/>
            <person name="Kalinowski J."/>
            <person name="Ruckert C."/>
        </authorList>
    </citation>
    <scope>NUCLEOTIDE SEQUENCE [LARGE SCALE GENOMIC DNA]</scope>
    <source>
        <strain evidence="3 4">CGMCC 1.12976</strain>
    </source>
</reference>
<evidence type="ECO:0000259" key="2">
    <source>
        <dbReference type="Pfam" id="PF03781"/>
    </source>
</evidence>
<dbReference type="RefSeq" id="WP_188672463.1">
    <property type="nucleotide sequence ID" value="NZ_BMGP01000001.1"/>
</dbReference>
<dbReference type="InterPro" id="IPR042095">
    <property type="entry name" value="SUMF_sf"/>
</dbReference>
<dbReference type="Gene3D" id="3.90.1580.10">
    <property type="entry name" value="paralog of FGE (formylglycine-generating enzyme)"/>
    <property type="match status" value="1"/>
</dbReference>
<sequence length="391" mass="41243">MEASLETTTGDAGAAPSRMVAVPGGRYLMGSDAFYPEEGPMHEVDVAGFELDEHPVTVAQFCAFVEATGYVTVAERPLDPADFPGADPADLVPGGLVFVPASGPVPLDNWRQWWAWGPNASWREPFGDGARPAGWADALDEHPVTQVSFEDAQAYAAWAGKRLPSEEEWEYAARGGATEQTIYAWGDEVRPGGQVMANSWQGRFPYLNTGAEGWRGTAPVGSFAPNGYGLVDMIGNVWEWTSSYFTARHEPVAAAAGTVGTTGATGAEPAAPASADEACDCGCGCSPSDAGRDLAAPTTASAVGRADRTRASAADAEREVRLRAASDAEREALQRAASAEPGSRMPRRALKGGSHLCAPEYCLRYRPAARSPQADDTATTHIGFRCARSLA</sequence>
<evidence type="ECO:0000313" key="3">
    <source>
        <dbReference type="EMBL" id="GGF12153.1"/>
    </source>
</evidence>
<dbReference type="EMBL" id="BMGP01000001">
    <property type="protein sequence ID" value="GGF12153.1"/>
    <property type="molecule type" value="Genomic_DNA"/>
</dbReference>
<comment type="caution">
    <text evidence="3">The sequence shown here is derived from an EMBL/GenBank/DDBJ whole genome shotgun (WGS) entry which is preliminary data.</text>
</comment>
<proteinExistence type="predicted"/>
<feature type="compositionally biased region" description="Basic and acidic residues" evidence="1">
    <location>
        <begin position="305"/>
        <end position="317"/>
    </location>
</feature>
<keyword evidence="4" id="KW-1185">Reference proteome</keyword>
<feature type="domain" description="Sulfatase-modifying factor enzyme-like" evidence="2">
    <location>
        <begin position="18"/>
        <end position="249"/>
    </location>
</feature>
<dbReference type="PANTHER" id="PTHR23150">
    <property type="entry name" value="SULFATASE MODIFYING FACTOR 1, 2"/>
    <property type="match status" value="1"/>
</dbReference>
<dbReference type="Pfam" id="PF03781">
    <property type="entry name" value="FGE-sulfatase"/>
    <property type="match status" value="2"/>
</dbReference>
<dbReference type="AlphaFoldDB" id="A0A917EVH4"/>
<gene>
    <name evidence="3" type="ORF">GCM10011399_02590</name>
</gene>
<dbReference type="GO" id="GO:0120147">
    <property type="term" value="F:formylglycine-generating oxidase activity"/>
    <property type="evidence" value="ECO:0007669"/>
    <property type="project" value="TreeGrafter"/>
</dbReference>
<dbReference type="InterPro" id="IPR005532">
    <property type="entry name" value="SUMF_dom"/>
</dbReference>
<feature type="domain" description="Sulfatase-modifying factor enzyme-like" evidence="2">
    <location>
        <begin position="341"/>
        <end position="388"/>
    </location>
</feature>
<name>A0A917EVH4_9MICO</name>
<accession>A0A917EVH4</accession>
<protein>
    <recommendedName>
        <fullName evidence="2">Sulfatase-modifying factor enzyme-like domain-containing protein</fullName>
    </recommendedName>
</protein>
<dbReference type="PANTHER" id="PTHR23150:SF19">
    <property type="entry name" value="FORMYLGLYCINE-GENERATING ENZYME"/>
    <property type="match status" value="1"/>
</dbReference>
<dbReference type="InterPro" id="IPR051043">
    <property type="entry name" value="Sulfatase_Mod_Factor_Kinase"/>
</dbReference>
<evidence type="ECO:0000256" key="1">
    <source>
        <dbReference type="SAM" id="MobiDB-lite"/>
    </source>
</evidence>
<dbReference type="InterPro" id="IPR016187">
    <property type="entry name" value="CTDL_fold"/>
</dbReference>
<evidence type="ECO:0000313" key="4">
    <source>
        <dbReference type="Proteomes" id="UP000598775"/>
    </source>
</evidence>
<dbReference type="SUPFAM" id="SSF56436">
    <property type="entry name" value="C-type lectin-like"/>
    <property type="match status" value="1"/>
</dbReference>
<feature type="region of interest" description="Disordered" evidence="1">
    <location>
        <begin position="297"/>
        <end position="317"/>
    </location>
</feature>